<evidence type="ECO:0000313" key="4">
    <source>
        <dbReference type="EMBL" id="KAE8687425.1"/>
    </source>
</evidence>
<proteinExistence type="predicted"/>
<feature type="domain" description="Globin" evidence="1">
    <location>
        <begin position="517"/>
        <end position="591"/>
    </location>
</feature>
<dbReference type="Proteomes" id="UP000436088">
    <property type="component" value="Unassembled WGS sequence"/>
</dbReference>
<comment type="caution">
    <text evidence="3">The sequence shown here is derived from an EMBL/GenBank/DDBJ whole genome shotgun (WGS) entry which is preliminary data.</text>
</comment>
<accession>A0A6A2Z7E8</accession>
<dbReference type="InterPro" id="IPR006869">
    <property type="entry name" value="DUF547"/>
</dbReference>
<evidence type="ECO:0000259" key="1">
    <source>
        <dbReference type="Pfam" id="PF00042"/>
    </source>
</evidence>
<dbReference type="Pfam" id="PF04784">
    <property type="entry name" value="DUF547"/>
    <property type="match status" value="1"/>
</dbReference>
<dbReference type="EMBL" id="VEPZ02001206">
    <property type="protein sequence ID" value="KAE8687062.1"/>
    <property type="molecule type" value="Genomic_DNA"/>
</dbReference>
<sequence>MAAADWRGSDSNLPFRFMEATHKRSSSYPSHNTIKSHVEAKENTNLEVRNSLKQEVNFAISAKLIQGAKDILKDIAVLELEIAYLEKYLLSLYRKTFNRRFLCLNTIEENPKPNSVAQKETFPEVLEGDIMSEKENPPKKFIDVWGTKRVLDSSIFRSHSTLSRGSAYSVTSPKKNADNSVDLYHSLPLSMLEKAQMNTSNGLTLADHFVSDRIPKTPNQLSEEMIKAISTIYCELADPPLNNHNFSSPMSYLSSVDDMWSTPRCGKFSSLNFHIDSPFNIAKSKESSGPTFEMVKVQGICRDSKRLQDIEHKLQYYRSLVYQLEEVDVRRMEHEEKLAFWINVHNSLAYLVYGIPKNNLKRLSLLLKAAYNVGGHTISIDTLQCSILGCRSPRPGQWLRFLFPSKTKFRVGDRRRDHAIESREPLLHFALSSGSHSDPVVRIYTPKEVFHELEVAKQEYIQANYSVNKEQNIMLPKIMEYFAKDSDVCSAGLLQMVEQCMPGALKNIQQSCNRKNGKIIEWICESAVQLRKAGRVTVRETTSKKLGGTHFKYGVADEHFEVTKFALLESIKEAVPEMLSAEMKNAWGTLMIVW</sequence>
<dbReference type="EMBL" id="VEPZ02001205">
    <property type="protein sequence ID" value="KAE8687425.1"/>
    <property type="molecule type" value="Genomic_DNA"/>
</dbReference>
<dbReference type="Gene3D" id="1.10.490.10">
    <property type="entry name" value="Globins"/>
    <property type="match status" value="1"/>
</dbReference>
<keyword evidence="5" id="KW-1185">Reference proteome</keyword>
<dbReference type="SUPFAM" id="SSF46458">
    <property type="entry name" value="Globin-like"/>
    <property type="match status" value="1"/>
</dbReference>
<gene>
    <name evidence="4" type="ORF">F3Y22_tig00111022pilonHSYRG00724</name>
    <name evidence="3" type="ORF">F3Y22_tig00111023pilonHSYRG00002</name>
</gene>
<dbReference type="PANTHER" id="PTHR23054:SF20">
    <property type="entry name" value="DUF547 DOMAIN-CONTAINING PROTEIN"/>
    <property type="match status" value="1"/>
</dbReference>
<dbReference type="GO" id="GO:0019825">
    <property type="term" value="F:oxygen binding"/>
    <property type="evidence" value="ECO:0007669"/>
    <property type="project" value="InterPro"/>
</dbReference>
<dbReference type="AlphaFoldDB" id="A0A6A2Z7E8"/>
<organism evidence="3 5">
    <name type="scientific">Hibiscus syriacus</name>
    <name type="common">Rose of Sharon</name>
    <dbReference type="NCBI Taxonomy" id="106335"/>
    <lineage>
        <taxon>Eukaryota</taxon>
        <taxon>Viridiplantae</taxon>
        <taxon>Streptophyta</taxon>
        <taxon>Embryophyta</taxon>
        <taxon>Tracheophyta</taxon>
        <taxon>Spermatophyta</taxon>
        <taxon>Magnoliopsida</taxon>
        <taxon>eudicotyledons</taxon>
        <taxon>Gunneridae</taxon>
        <taxon>Pentapetalae</taxon>
        <taxon>rosids</taxon>
        <taxon>malvids</taxon>
        <taxon>Malvales</taxon>
        <taxon>Malvaceae</taxon>
        <taxon>Malvoideae</taxon>
        <taxon>Hibiscus</taxon>
    </lineage>
</organism>
<dbReference type="InterPro" id="IPR012292">
    <property type="entry name" value="Globin/Proto"/>
</dbReference>
<evidence type="ECO:0000313" key="5">
    <source>
        <dbReference type="Proteomes" id="UP000436088"/>
    </source>
</evidence>
<dbReference type="GO" id="GO:0020037">
    <property type="term" value="F:heme binding"/>
    <property type="evidence" value="ECO:0007669"/>
    <property type="project" value="InterPro"/>
</dbReference>
<dbReference type="PANTHER" id="PTHR23054">
    <property type="entry name" value="TERNARY COMPLEX FACTOR MIP1, LEUCINE-ZIPPER-RELATED"/>
    <property type="match status" value="1"/>
</dbReference>
<reference evidence="3 5" key="1">
    <citation type="submission" date="2019-09" db="EMBL/GenBank/DDBJ databases">
        <title>Draft genome information of white flower Hibiscus syriacus.</title>
        <authorList>
            <person name="Kim Y.-M."/>
        </authorList>
    </citation>
    <scope>NUCLEOTIDE SEQUENCE [LARGE SCALE GENOMIC DNA]</scope>
    <source>
        <strain evidence="5">cv. Baekdansim</strain>
        <strain evidence="3">YM2019G1</strain>
        <tissue evidence="3">Leaf</tissue>
    </source>
</reference>
<feature type="domain" description="DUF547" evidence="2">
    <location>
        <begin position="330"/>
        <end position="461"/>
    </location>
</feature>
<evidence type="ECO:0000259" key="2">
    <source>
        <dbReference type="Pfam" id="PF04784"/>
    </source>
</evidence>
<name>A0A6A2Z7E8_HIBSY</name>
<dbReference type="InterPro" id="IPR009050">
    <property type="entry name" value="Globin-like_sf"/>
</dbReference>
<dbReference type="InterPro" id="IPR000971">
    <property type="entry name" value="Globin"/>
</dbReference>
<evidence type="ECO:0000313" key="3">
    <source>
        <dbReference type="EMBL" id="KAE8687062.1"/>
    </source>
</evidence>
<protein>
    <submittedName>
        <fullName evidence="3">Non-symbiotic hemoglobin 1</fullName>
    </submittedName>
</protein>
<dbReference type="Pfam" id="PF00042">
    <property type="entry name" value="Globin"/>
    <property type="match status" value="1"/>
</dbReference>